<dbReference type="PANTHER" id="PTHR43677:SF4">
    <property type="entry name" value="QUINONE OXIDOREDUCTASE-LIKE PROTEIN 2"/>
    <property type="match status" value="1"/>
</dbReference>
<dbReference type="KEGG" id="bvz:BRAD3257_0311"/>
<dbReference type="Pfam" id="PF00107">
    <property type="entry name" value="ADH_zinc_N"/>
    <property type="match status" value="1"/>
</dbReference>
<dbReference type="SUPFAM" id="SSF51735">
    <property type="entry name" value="NAD(P)-binding Rossmann-fold domains"/>
    <property type="match status" value="1"/>
</dbReference>
<dbReference type="Gene3D" id="3.40.50.720">
    <property type="entry name" value="NAD(P)-binding Rossmann-like Domain"/>
    <property type="match status" value="1"/>
</dbReference>
<dbReference type="Pfam" id="PF08240">
    <property type="entry name" value="ADH_N"/>
    <property type="match status" value="1"/>
</dbReference>
<organism evidence="2 3">
    <name type="scientific">Bradyrhizobium vignae</name>
    <dbReference type="NCBI Taxonomy" id="1549949"/>
    <lineage>
        <taxon>Bacteria</taxon>
        <taxon>Pseudomonadati</taxon>
        <taxon>Pseudomonadota</taxon>
        <taxon>Alphaproteobacteria</taxon>
        <taxon>Hyphomicrobiales</taxon>
        <taxon>Nitrobacteraceae</taxon>
        <taxon>Bradyrhizobium</taxon>
    </lineage>
</organism>
<dbReference type="EMBL" id="LS398110">
    <property type="protein sequence ID" value="SPP91482.1"/>
    <property type="molecule type" value="Genomic_DNA"/>
</dbReference>
<protein>
    <submittedName>
        <fullName evidence="2">Zn-dependent oxidoreductase, NADPH:quinone reductase</fullName>
    </submittedName>
</protein>
<dbReference type="GO" id="GO:0016491">
    <property type="term" value="F:oxidoreductase activity"/>
    <property type="evidence" value="ECO:0007669"/>
    <property type="project" value="InterPro"/>
</dbReference>
<dbReference type="PANTHER" id="PTHR43677">
    <property type="entry name" value="SHORT-CHAIN DEHYDROGENASE/REDUCTASE"/>
    <property type="match status" value="1"/>
</dbReference>
<dbReference type="SMART" id="SM00829">
    <property type="entry name" value="PKS_ER"/>
    <property type="match status" value="1"/>
</dbReference>
<sequence>MSTRIKSGKTGPTIIPLETPQGAAMKAILCSQYCQPDDLVLADVPDPVAGPGEAVIAIKAAALNFFDILMIQGKYQIKPPFPFSPAAEVAGVIESIGAGVTDLKVGDRVVASCGHNGAREKIALPAASIVKIPDNLDYDRAAGIIIIYGTALHALEDRASPKPGETLAVLGAAGGTGLAACELGKLMGLKVIACASSDEKLEFAKAHGAELTLNYAKEDLKEGLRKLTGGKGVDIIFDPVGGAYAEQALRSIAWEGRFLVIGFAAGDIPKMPLNLALLKGCDIRGVFWGAWTRQNPEKNRANLEKLVKWTAEGKISSHVDRTFPLAQTADALKVLAGRQAMGKVILHP</sequence>
<dbReference type="InterPro" id="IPR013149">
    <property type="entry name" value="ADH-like_C"/>
</dbReference>
<dbReference type="AlphaFoldDB" id="A0A2U3PQS3"/>
<dbReference type="Gene3D" id="3.90.180.10">
    <property type="entry name" value="Medium-chain alcohol dehydrogenases, catalytic domain"/>
    <property type="match status" value="1"/>
</dbReference>
<evidence type="ECO:0000313" key="3">
    <source>
        <dbReference type="Proteomes" id="UP000246085"/>
    </source>
</evidence>
<evidence type="ECO:0000259" key="1">
    <source>
        <dbReference type="SMART" id="SM00829"/>
    </source>
</evidence>
<accession>A0A2U3PQS3</accession>
<dbReference type="InterPro" id="IPR020843">
    <property type="entry name" value="ER"/>
</dbReference>
<feature type="domain" description="Enoyl reductase (ER)" evidence="1">
    <location>
        <begin position="34"/>
        <end position="346"/>
    </location>
</feature>
<dbReference type="InterPro" id="IPR013154">
    <property type="entry name" value="ADH-like_N"/>
</dbReference>
<dbReference type="InterPro" id="IPR036291">
    <property type="entry name" value="NAD(P)-bd_dom_sf"/>
</dbReference>
<dbReference type="Proteomes" id="UP000246085">
    <property type="component" value="Chromosome BRAD3257"/>
</dbReference>
<dbReference type="InterPro" id="IPR011032">
    <property type="entry name" value="GroES-like_sf"/>
</dbReference>
<evidence type="ECO:0000313" key="2">
    <source>
        <dbReference type="EMBL" id="SPP91482.1"/>
    </source>
</evidence>
<gene>
    <name evidence="2" type="ORF">BRAD3257_0311</name>
</gene>
<dbReference type="CDD" id="cd08241">
    <property type="entry name" value="QOR1"/>
    <property type="match status" value="1"/>
</dbReference>
<reference evidence="2 3" key="1">
    <citation type="submission" date="2018-03" db="EMBL/GenBank/DDBJ databases">
        <authorList>
            <person name="Gully D."/>
        </authorList>
    </citation>
    <scope>NUCLEOTIDE SEQUENCE [LARGE SCALE GENOMIC DNA]</scope>
    <source>
        <strain evidence="2">ORS3257</strain>
    </source>
</reference>
<dbReference type="SUPFAM" id="SSF50129">
    <property type="entry name" value="GroES-like"/>
    <property type="match status" value="1"/>
</dbReference>
<name>A0A2U3PQS3_9BRAD</name>
<dbReference type="InterPro" id="IPR051397">
    <property type="entry name" value="Zn-ADH-like_protein"/>
</dbReference>
<proteinExistence type="predicted"/>
<dbReference type="FunFam" id="3.40.50.720:FF:000463">
    <property type="entry name" value="Probable NADPH quinone oxidoreductase fadB4"/>
    <property type="match status" value="1"/>
</dbReference>